<protein>
    <submittedName>
        <fullName evidence="1">Uncharacterized protein</fullName>
    </submittedName>
</protein>
<reference evidence="1" key="1">
    <citation type="submission" date="2016-05" db="EMBL/GenBank/DDBJ databases">
        <authorList>
            <person name="Lavstsen T."/>
            <person name="Jespersen J.S."/>
        </authorList>
    </citation>
    <scope>NUCLEOTIDE SEQUENCE</scope>
    <source>
        <tissue evidence="1">Brain</tissue>
    </source>
</reference>
<dbReference type="AlphaFoldDB" id="A0A1A8I265"/>
<reference evidence="1" key="2">
    <citation type="submission" date="2016-06" db="EMBL/GenBank/DDBJ databases">
        <title>The genome of a short-lived fish provides insights into sex chromosome evolution and the genetic control of aging.</title>
        <authorList>
            <person name="Reichwald K."/>
            <person name="Felder M."/>
            <person name="Petzold A."/>
            <person name="Koch P."/>
            <person name="Groth M."/>
            <person name="Platzer M."/>
        </authorList>
    </citation>
    <scope>NUCLEOTIDE SEQUENCE</scope>
    <source>
        <tissue evidence="1">Brain</tissue>
    </source>
</reference>
<feature type="non-terminal residue" evidence="1">
    <location>
        <position position="163"/>
    </location>
</feature>
<sequence>QHLHYWDTGANVCCQNALVKKDMTRSAIWQLQFFPQLSPLRQSKQFRDFFGQRLVNMQLRLTPIVTKKPCPVQYLGYDHRVAKFGRWLGSGSPTSMRSAALADLHTAVSILPSHSSLEISSRKFPVMNRLEQPVCRNTSICVIENWSTIGLLIAGSVSHDISN</sequence>
<gene>
    <name evidence="1" type="primary">Nfu_g_1_004591</name>
</gene>
<feature type="non-terminal residue" evidence="1">
    <location>
        <position position="1"/>
    </location>
</feature>
<proteinExistence type="predicted"/>
<evidence type="ECO:0000313" key="1">
    <source>
        <dbReference type="EMBL" id="SBQ91679.1"/>
    </source>
</evidence>
<accession>A0A1A8I265</accession>
<name>A0A1A8I265_NOTKU</name>
<organism evidence="1">
    <name type="scientific">Nothobranchius kuhntae</name>
    <name type="common">Beira killifish</name>
    <dbReference type="NCBI Taxonomy" id="321403"/>
    <lineage>
        <taxon>Eukaryota</taxon>
        <taxon>Metazoa</taxon>
        <taxon>Chordata</taxon>
        <taxon>Craniata</taxon>
        <taxon>Vertebrata</taxon>
        <taxon>Euteleostomi</taxon>
        <taxon>Actinopterygii</taxon>
        <taxon>Neopterygii</taxon>
        <taxon>Teleostei</taxon>
        <taxon>Neoteleostei</taxon>
        <taxon>Acanthomorphata</taxon>
        <taxon>Ovalentaria</taxon>
        <taxon>Atherinomorphae</taxon>
        <taxon>Cyprinodontiformes</taxon>
        <taxon>Nothobranchiidae</taxon>
        <taxon>Nothobranchius</taxon>
    </lineage>
</organism>
<dbReference type="EMBL" id="HAED01005649">
    <property type="protein sequence ID" value="SBQ91679.1"/>
    <property type="molecule type" value="Transcribed_RNA"/>
</dbReference>